<gene>
    <name evidence="2" type="ORF">CBR_g31142</name>
</gene>
<keyword evidence="3" id="KW-1185">Reference proteome</keyword>
<dbReference type="EMBL" id="BFEA01000353">
    <property type="protein sequence ID" value="GBG80683.1"/>
    <property type="molecule type" value="Genomic_DNA"/>
</dbReference>
<feature type="compositionally biased region" description="Basic and acidic residues" evidence="1">
    <location>
        <begin position="213"/>
        <end position="222"/>
    </location>
</feature>
<evidence type="ECO:0000313" key="3">
    <source>
        <dbReference type="Proteomes" id="UP000265515"/>
    </source>
</evidence>
<sequence length="303" mass="32316">MWARTSSSKGIWDKADAARRVVVAAAVIVAESRDEVEAIVVYLRDEVVDVTRRGVLVVAGSVADSRDDIVDVVGSVDVEGLVFVVVVAGVVVDVEAVIIAVVNAVRRVALVVVGSVANSRDEIVDVAPSDDVEAHVFVVDGATVVADVEAPVFAVVAEEAVAAVDGVAIVVFAVVVASIDADLEDKLVEDDSLDDAFGFFCGDLSSWAPARQEQMEREESRGKSKAYMGRVTHSSDREGRTNGELASLPRERGRDVGDREQDAREEDRSKGWQDATVKESVICDRVDNQPCSVAKAVPHCDIS</sequence>
<dbReference type="Gramene" id="GBG80683">
    <property type="protein sequence ID" value="GBG80683"/>
    <property type="gene ID" value="CBR_g31142"/>
</dbReference>
<organism evidence="2 3">
    <name type="scientific">Chara braunii</name>
    <name type="common">Braun's stonewort</name>
    <dbReference type="NCBI Taxonomy" id="69332"/>
    <lineage>
        <taxon>Eukaryota</taxon>
        <taxon>Viridiplantae</taxon>
        <taxon>Streptophyta</taxon>
        <taxon>Charophyceae</taxon>
        <taxon>Charales</taxon>
        <taxon>Characeae</taxon>
        <taxon>Chara</taxon>
    </lineage>
</organism>
<protein>
    <submittedName>
        <fullName evidence="2">Uncharacterized protein</fullName>
    </submittedName>
</protein>
<proteinExistence type="predicted"/>
<dbReference type="AlphaFoldDB" id="A0A388LEN8"/>
<reference evidence="2 3" key="1">
    <citation type="journal article" date="2018" name="Cell">
        <title>The Chara Genome: Secondary Complexity and Implications for Plant Terrestrialization.</title>
        <authorList>
            <person name="Nishiyama T."/>
            <person name="Sakayama H."/>
            <person name="Vries J.D."/>
            <person name="Buschmann H."/>
            <person name="Saint-Marcoux D."/>
            <person name="Ullrich K.K."/>
            <person name="Haas F.B."/>
            <person name="Vanderstraeten L."/>
            <person name="Becker D."/>
            <person name="Lang D."/>
            <person name="Vosolsobe S."/>
            <person name="Rombauts S."/>
            <person name="Wilhelmsson P.K.I."/>
            <person name="Janitza P."/>
            <person name="Kern R."/>
            <person name="Heyl A."/>
            <person name="Rumpler F."/>
            <person name="Villalobos L.I.A.C."/>
            <person name="Clay J.M."/>
            <person name="Skokan R."/>
            <person name="Toyoda A."/>
            <person name="Suzuki Y."/>
            <person name="Kagoshima H."/>
            <person name="Schijlen E."/>
            <person name="Tajeshwar N."/>
            <person name="Catarino B."/>
            <person name="Hetherington A.J."/>
            <person name="Saltykova A."/>
            <person name="Bonnot C."/>
            <person name="Breuninger H."/>
            <person name="Symeonidi A."/>
            <person name="Radhakrishnan G.V."/>
            <person name="Van Nieuwerburgh F."/>
            <person name="Deforce D."/>
            <person name="Chang C."/>
            <person name="Karol K.G."/>
            <person name="Hedrich R."/>
            <person name="Ulvskov P."/>
            <person name="Glockner G."/>
            <person name="Delwiche C.F."/>
            <person name="Petrasek J."/>
            <person name="Van de Peer Y."/>
            <person name="Friml J."/>
            <person name="Beilby M."/>
            <person name="Dolan L."/>
            <person name="Kohara Y."/>
            <person name="Sugano S."/>
            <person name="Fujiyama A."/>
            <person name="Delaux P.-M."/>
            <person name="Quint M."/>
            <person name="TheiBen G."/>
            <person name="Hagemann M."/>
            <person name="Harholt J."/>
            <person name="Dunand C."/>
            <person name="Zachgo S."/>
            <person name="Langdale J."/>
            <person name="Maumus F."/>
            <person name="Straeten D.V.D."/>
            <person name="Gould S.B."/>
            <person name="Rensing S.A."/>
        </authorList>
    </citation>
    <scope>NUCLEOTIDE SEQUENCE [LARGE SCALE GENOMIC DNA]</scope>
    <source>
        <strain evidence="2 3">S276</strain>
    </source>
</reference>
<name>A0A388LEN8_CHABU</name>
<feature type="compositionally biased region" description="Basic and acidic residues" evidence="1">
    <location>
        <begin position="249"/>
        <end position="271"/>
    </location>
</feature>
<evidence type="ECO:0000313" key="2">
    <source>
        <dbReference type="EMBL" id="GBG80683.1"/>
    </source>
</evidence>
<dbReference type="Proteomes" id="UP000265515">
    <property type="component" value="Unassembled WGS sequence"/>
</dbReference>
<feature type="region of interest" description="Disordered" evidence="1">
    <location>
        <begin position="211"/>
        <end position="274"/>
    </location>
</feature>
<comment type="caution">
    <text evidence="2">The sequence shown here is derived from an EMBL/GenBank/DDBJ whole genome shotgun (WGS) entry which is preliminary data.</text>
</comment>
<accession>A0A388LEN8</accession>
<evidence type="ECO:0000256" key="1">
    <source>
        <dbReference type="SAM" id="MobiDB-lite"/>
    </source>
</evidence>